<evidence type="ECO:0000259" key="6">
    <source>
        <dbReference type="PROSITE" id="PS51352"/>
    </source>
</evidence>
<dbReference type="PROSITE" id="PS51352">
    <property type="entry name" value="THIOREDOXIN_2"/>
    <property type="match status" value="1"/>
</dbReference>
<dbReference type="GO" id="GO:0016491">
    <property type="term" value="F:oxidoreductase activity"/>
    <property type="evidence" value="ECO:0007669"/>
    <property type="project" value="InterPro"/>
</dbReference>
<dbReference type="EMBL" id="CP045725">
    <property type="protein sequence ID" value="QGF25175.1"/>
    <property type="molecule type" value="Genomic_DNA"/>
</dbReference>
<reference evidence="7 8" key="1">
    <citation type="submission" date="2019-10" db="EMBL/GenBank/DDBJ databases">
        <title>Genomic analysis of Raineyella sp. CBA3103.</title>
        <authorList>
            <person name="Roh S.W."/>
        </authorList>
    </citation>
    <scope>NUCLEOTIDE SEQUENCE [LARGE SCALE GENOMIC DNA]</scope>
    <source>
        <strain evidence="7 8">CBA3103</strain>
    </source>
</reference>
<keyword evidence="5" id="KW-0676">Redox-active center</keyword>
<keyword evidence="8" id="KW-1185">Reference proteome</keyword>
<comment type="subcellular location">
    <subcellularLocation>
        <location evidence="1">Cell envelope</location>
    </subcellularLocation>
</comment>
<evidence type="ECO:0000256" key="2">
    <source>
        <dbReference type="ARBA" id="ARBA00022748"/>
    </source>
</evidence>
<dbReference type="KEGG" id="rain:Rai3103_10030"/>
<proteinExistence type="predicted"/>
<evidence type="ECO:0000313" key="7">
    <source>
        <dbReference type="EMBL" id="QGF25175.1"/>
    </source>
</evidence>
<dbReference type="InterPro" id="IPR050553">
    <property type="entry name" value="Thioredoxin_ResA/DsbE_sf"/>
</dbReference>
<evidence type="ECO:0000256" key="3">
    <source>
        <dbReference type="ARBA" id="ARBA00022968"/>
    </source>
</evidence>
<organism evidence="7 8">
    <name type="scientific">Raineyella fluvialis</name>
    <dbReference type="NCBI Taxonomy" id="2662261"/>
    <lineage>
        <taxon>Bacteria</taxon>
        <taxon>Bacillati</taxon>
        <taxon>Actinomycetota</taxon>
        <taxon>Actinomycetes</taxon>
        <taxon>Propionibacteriales</taxon>
        <taxon>Propionibacteriaceae</taxon>
        <taxon>Raineyella</taxon>
    </lineage>
</organism>
<protein>
    <submittedName>
        <fullName evidence="7">Redoxin family protein</fullName>
    </submittedName>
</protein>
<dbReference type="InterPro" id="IPR017937">
    <property type="entry name" value="Thioredoxin_CS"/>
</dbReference>
<name>A0A5Q2FKJ0_9ACTN</name>
<accession>A0A5Q2FKJ0</accession>
<dbReference type="PANTHER" id="PTHR42852:SF6">
    <property type="entry name" value="THIOL:DISULFIDE INTERCHANGE PROTEIN DSBE"/>
    <property type="match status" value="1"/>
</dbReference>
<dbReference type="InterPro" id="IPR013740">
    <property type="entry name" value="Redoxin"/>
</dbReference>
<dbReference type="AlphaFoldDB" id="A0A5Q2FKJ0"/>
<keyword evidence="3" id="KW-0735">Signal-anchor</keyword>
<evidence type="ECO:0000256" key="5">
    <source>
        <dbReference type="ARBA" id="ARBA00023284"/>
    </source>
</evidence>
<keyword evidence="4" id="KW-1015">Disulfide bond</keyword>
<dbReference type="Pfam" id="PF08534">
    <property type="entry name" value="Redoxin"/>
    <property type="match status" value="1"/>
</dbReference>
<keyword evidence="2" id="KW-0201">Cytochrome c-type biogenesis</keyword>
<dbReference type="InterPro" id="IPR013766">
    <property type="entry name" value="Thioredoxin_domain"/>
</dbReference>
<dbReference type="PROSITE" id="PS00194">
    <property type="entry name" value="THIOREDOXIN_1"/>
    <property type="match status" value="1"/>
</dbReference>
<sequence>MLLCVGLAGTLAACGSRTSDNVASTQGGFVSGDGGVTILAAGKRPAAPVVSGPSLTDQKTTLATKASPGKVLVLNVWGSWCAPCRAEAPELVSAAEKTKDTADFIGLNTRDLDPIPAQAFVRSFGIGYPSIYDPSGTLLLEFSDQLPPSGIPSTLVIDRDGKVAARIIGRTTEATLVGVVEDVAAGK</sequence>
<evidence type="ECO:0000313" key="8">
    <source>
        <dbReference type="Proteomes" id="UP000386847"/>
    </source>
</evidence>
<dbReference type="Gene3D" id="3.40.30.10">
    <property type="entry name" value="Glutaredoxin"/>
    <property type="match status" value="1"/>
</dbReference>
<evidence type="ECO:0000256" key="1">
    <source>
        <dbReference type="ARBA" id="ARBA00004196"/>
    </source>
</evidence>
<gene>
    <name evidence="7" type="ORF">Rai3103_10030</name>
</gene>
<dbReference type="PANTHER" id="PTHR42852">
    <property type="entry name" value="THIOL:DISULFIDE INTERCHANGE PROTEIN DSBE"/>
    <property type="match status" value="1"/>
</dbReference>
<dbReference type="Proteomes" id="UP000386847">
    <property type="component" value="Chromosome"/>
</dbReference>
<dbReference type="GO" id="GO:0017004">
    <property type="term" value="P:cytochrome complex assembly"/>
    <property type="evidence" value="ECO:0007669"/>
    <property type="project" value="UniProtKB-KW"/>
</dbReference>
<evidence type="ECO:0000256" key="4">
    <source>
        <dbReference type="ARBA" id="ARBA00023157"/>
    </source>
</evidence>
<keyword evidence="3" id="KW-0812">Transmembrane</keyword>
<feature type="domain" description="Thioredoxin" evidence="6">
    <location>
        <begin position="36"/>
        <end position="185"/>
    </location>
</feature>
<dbReference type="CDD" id="cd02966">
    <property type="entry name" value="TlpA_like_family"/>
    <property type="match status" value="1"/>
</dbReference>
<dbReference type="InterPro" id="IPR036249">
    <property type="entry name" value="Thioredoxin-like_sf"/>
</dbReference>
<dbReference type="SUPFAM" id="SSF52833">
    <property type="entry name" value="Thioredoxin-like"/>
    <property type="match status" value="1"/>
</dbReference>
<dbReference type="GO" id="GO:0030313">
    <property type="term" value="C:cell envelope"/>
    <property type="evidence" value="ECO:0007669"/>
    <property type="project" value="UniProtKB-SubCell"/>
</dbReference>